<name>A0A1I3KSS0_9SPIR</name>
<dbReference type="SUPFAM" id="SSF51445">
    <property type="entry name" value="(Trans)glycosidases"/>
    <property type="match status" value="1"/>
</dbReference>
<organism evidence="10 11">
    <name type="scientific">Treponema bryantii</name>
    <dbReference type="NCBI Taxonomy" id="163"/>
    <lineage>
        <taxon>Bacteria</taxon>
        <taxon>Pseudomonadati</taxon>
        <taxon>Spirochaetota</taxon>
        <taxon>Spirochaetia</taxon>
        <taxon>Spirochaetales</taxon>
        <taxon>Treponemataceae</taxon>
        <taxon>Treponema</taxon>
    </lineage>
</organism>
<keyword evidence="2 7" id="KW-0378">Hydrolase</keyword>
<accession>A0A1I3KSS0</accession>
<reference evidence="11" key="1">
    <citation type="submission" date="2016-10" db="EMBL/GenBank/DDBJ databases">
        <authorList>
            <person name="Varghese N."/>
            <person name="Submissions S."/>
        </authorList>
    </citation>
    <scope>NUCLEOTIDE SEQUENCE [LARGE SCALE GENOMIC DNA]</scope>
    <source>
        <strain evidence="11">XBD1002</strain>
    </source>
</reference>
<dbReference type="EMBL" id="FORI01000005">
    <property type="protein sequence ID" value="SFI75398.1"/>
    <property type="molecule type" value="Genomic_DNA"/>
</dbReference>
<dbReference type="GO" id="GO:0008422">
    <property type="term" value="F:beta-glucosidase activity"/>
    <property type="evidence" value="ECO:0007669"/>
    <property type="project" value="TreeGrafter"/>
</dbReference>
<evidence type="ECO:0000256" key="2">
    <source>
        <dbReference type="ARBA" id="ARBA00022801"/>
    </source>
</evidence>
<dbReference type="OrthoDB" id="9800955at2"/>
<dbReference type="InterPro" id="IPR018087">
    <property type="entry name" value="Glyco_hydro_5_CS"/>
</dbReference>
<evidence type="ECO:0000256" key="1">
    <source>
        <dbReference type="ARBA" id="ARBA00005641"/>
    </source>
</evidence>
<dbReference type="AlphaFoldDB" id="A0A1I3KSS0"/>
<dbReference type="InterPro" id="IPR017853">
    <property type="entry name" value="GH"/>
</dbReference>
<evidence type="ECO:0000256" key="8">
    <source>
        <dbReference type="SAM" id="SignalP"/>
    </source>
</evidence>
<dbReference type="PANTHER" id="PTHR31297:SF41">
    <property type="entry name" value="ENDOGLUCANASE, PUTATIVE (AFU_ORTHOLOGUE AFUA_5G01830)-RELATED"/>
    <property type="match status" value="1"/>
</dbReference>
<proteinExistence type="inferred from homology"/>
<dbReference type="PANTHER" id="PTHR31297">
    <property type="entry name" value="GLUCAN ENDO-1,6-BETA-GLUCOSIDASE B"/>
    <property type="match status" value="1"/>
</dbReference>
<sequence>MKISFKTTTKILGLLCFAAAVISCSGKSEKKQNAEAAPMTQALLKAVNSTDSSSSKTTSTATERIRFNTGIAIKDTGSKIFNERKAIDVVRDMKTGWNLGNTLDATAGKGLASEVSWGQPVTTKAMIDGLAASGIKTLRIPISWSRHIVDSDYTIDPAWMQRVKTIVDWAIDDGMYVVINIHHDNFDKNAKMPALAGFYPSDENFENSADFVCNIWAQIALAFNNGYDEHLVFEVLNEPRLCGTSEEWWYNSASIDSIKAMNNLKKLEQAILDVIRASDGNNKKRLVAIPSLQASPESALATTFIMPKDYDNSKDRLIVSVHMYTPYSFAMESPGIIEYSDSVKKEFTSMFKKLNDHFISDGYAVYIGEYGATNKENLKDRVEWFHDFIKESYAYGMPCFLWDNGVWKVENNQYDEHYGFYNREQQTWYFPDIIQAINEELK</sequence>
<keyword evidence="8" id="KW-0732">Signal</keyword>
<dbReference type="InterPro" id="IPR001547">
    <property type="entry name" value="Glyco_hydro_5"/>
</dbReference>
<evidence type="ECO:0000256" key="3">
    <source>
        <dbReference type="ARBA" id="ARBA00023001"/>
    </source>
</evidence>
<dbReference type="Gene3D" id="3.20.20.80">
    <property type="entry name" value="Glycosidases"/>
    <property type="match status" value="1"/>
</dbReference>
<evidence type="ECO:0000256" key="7">
    <source>
        <dbReference type="RuleBase" id="RU361153"/>
    </source>
</evidence>
<keyword evidence="5 7" id="KW-0326">Glycosidase</keyword>
<evidence type="ECO:0000313" key="11">
    <source>
        <dbReference type="Proteomes" id="UP000182737"/>
    </source>
</evidence>
<keyword evidence="4" id="KW-0119">Carbohydrate metabolism</keyword>
<gene>
    <name evidence="10" type="ORF">SAMN04487775_105138</name>
</gene>
<protein>
    <submittedName>
        <fullName evidence="10">Endoglucanase</fullName>
    </submittedName>
</protein>
<evidence type="ECO:0000256" key="4">
    <source>
        <dbReference type="ARBA" id="ARBA00023277"/>
    </source>
</evidence>
<evidence type="ECO:0000256" key="6">
    <source>
        <dbReference type="ARBA" id="ARBA00023326"/>
    </source>
</evidence>
<dbReference type="GO" id="GO:0030245">
    <property type="term" value="P:cellulose catabolic process"/>
    <property type="evidence" value="ECO:0007669"/>
    <property type="project" value="UniProtKB-KW"/>
</dbReference>
<comment type="similarity">
    <text evidence="1 7">Belongs to the glycosyl hydrolase 5 (cellulase A) family.</text>
</comment>
<dbReference type="Pfam" id="PF00150">
    <property type="entry name" value="Cellulase"/>
    <property type="match status" value="1"/>
</dbReference>
<feature type="signal peptide" evidence="8">
    <location>
        <begin position="1"/>
        <end position="18"/>
    </location>
</feature>
<dbReference type="PROSITE" id="PS51257">
    <property type="entry name" value="PROKAR_LIPOPROTEIN"/>
    <property type="match status" value="1"/>
</dbReference>
<evidence type="ECO:0000256" key="5">
    <source>
        <dbReference type="ARBA" id="ARBA00023295"/>
    </source>
</evidence>
<evidence type="ECO:0000259" key="9">
    <source>
        <dbReference type="Pfam" id="PF00150"/>
    </source>
</evidence>
<dbReference type="InterPro" id="IPR050386">
    <property type="entry name" value="Glycosyl_hydrolase_5"/>
</dbReference>
<feature type="domain" description="Glycoside hydrolase family 5" evidence="9">
    <location>
        <begin position="113"/>
        <end position="405"/>
    </location>
</feature>
<feature type="chain" id="PRO_5010333184" evidence="8">
    <location>
        <begin position="19"/>
        <end position="442"/>
    </location>
</feature>
<dbReference type="RefSeq" id="WP_074931460.1">
    <property type="nucleotide sequence ID" value="NZ_FORI01000005.1"/>
</dbReference>
<dbReference type="PROSITE" id="PS00659">
    <property type="entry name" value="GLYCOSYL_HYDROL_F5"/>
    <property type="match status" value="1"/>
</dbReference>
<evidence type="ECO:0000313" key="10">
    <source>
        <dbReference type="EMBL" id="SFI75398.1"/>
    </source>
</evidence>
<keyword evidence="11" id="KW-1185">Reference proteome</keyword>
<keyword evidence="6" id="KW-0624">Polysaccharide degradation</keyword>
<dbReference type="Proteomes" id="UP000182737">
    <property type="component" value="Unassembled WGS sequence"/>
</dbReference>
<dbReference type="GO" id="GO:0005576">
    <property type="term" value="C:extracellular region"/>
    <property type="evidence" value="ECO:0007669"/>
    <property type="project" value="TreeGrafter"/>
</dbReference>
<keyword evidence="3" id="KW-0136">Cellulose degradation</keyword>
<dbReference type="GO" id="GO:0009986">
    <property type="term" value="C:cell surface"/>
    <property type="evidence" value="ECO:0007669"/>
    <property type="project" value="TreeGrafter"/>
</dbReference>